<dbReference type="Proteomes" id="UP001163321">
    <property type="component" value="Chromosome 6"/>
</dbReference>
<gene>
    <name evidence="1" type="ORF">PsorP6_011180</name>
</gene>
<proteinExistence type="predicted"/>
<organism evidence="1 2">
    <name type="scientific">Peronosclerospora sorghi</name>
    <dbReference type="NCBI Taxonomy" id="230839"/>
    <lineage>
        <taxon>Eukaryota</taxon>
        <taxon>Sar</taxon>
        <taxon>Stramenopiles</taxon>
        <taxon>Oomycota</taxon>
        <taxon>Peronosporomycetes</taxon>
        <taxon>Peronosporales</taxon>
        <taxon>Peronosporaceae</taxon>
        <taxon>Peronosclerospora</taxon>
    </lineage>
</organism>
<dbReference type="EMBL" id="CM047585">
    <property type="protein sequence ID" value="KAI9909781.1"/>
    <property type="molecule type" value="Genomic_DNA"/>
</dbReference>
<reference evidence="1 2" key="1">
    <citation type="journal article" date="2022" name="bioRxiv">
        <title>The genome of the oomycete Peronosclerospora sorghi, a cosmopolitan pathogen of maize and sorghum, is inflated with dispersed pseudogenes.</title>
        <authorList>
            <person name="Fletcher K."/>
            <person name="Martin F."/>
            <person name="Isakeit T."/>
            <person name="Cavanaugh K."/>
            <person name="Magill C."/>
            <person name="Michelmore R."/>
        </authorList>
    </citation>
    <scope>NUCLEOTIDE SEQUENCE [LARGE SCALE GENOMIC DNA]</scope>
    <source>
        <strain evidence="1">P6</strain>
    </source>
</reference>
<sequence length="161" mass="18428">MHFHACPRLPCHQDTLLCDAHKLHIASQGAPSSVPIFPYIFETGQIPLCELHRTGGLFRRFAEASNGRRAEGAMTYSEKSLDRTHWGRPDRADPRRRTFLKFIKASSIYVIRCQERSAISRSFPSLCLQSCELIETIPVVQNIDDVNRMLTPCRKRTIFGR</sequence>
<protein>
    <submittedName>
        <fullName evidence="1">Uncharacterized protein</fullName>
    </submittedName>
</protein>
<name>A0ACC0VVK2_9STRA</name>
<accession>A0ACC0VVK2</accession>
<evidence type="ECO:0000313" key="1">
    <source>
        <dbReference type="EMBL" id="KAI9909781.1"/>
    </source>
</evidence>
<evidence type="ECO:0000313" key="2">
    <source>
        <dbReference type="Proteomes" id="UP001163321"/>
    </source>
</evidence>
<comment type="caution">
    <text evidence="1">The sequence shown here is derived from an EMBL/GenBank/DDBJ whole genome shotgun (WGS) entry which is preliminary data.</text>
</comment>
<keyword evidence="2" id="KW-1185">Reference proteome</keyword>